<organism evidence="1 2">
    <name type="scientific">Pseudomonas putida</name>
    <name type="common">Arthrobacter siderocapsulatus</name>
    <dbReference type="NCBI Taxonomy" id="303"/>
    <lineage>
        <taxon>Bacteria</taxon>
        <taxon>Pseudomonadati</taxon>
        <taxon>Pseudomonadota</taxon>
        <taxon>Gammaproteobacteria</taxon>
        <taxon>Pseudomonadales</taxon>
        <taxon>Pseudomonadaceae</taxon>
        <taxon>Pseudomonas</taxon>
    </lineage>
</organism>
<name>A0A7D6A1E5_PSEPU</name>
<dbReference type="AlphaFoldDB" id="A0A7D6A1E5"/>
<proteinExistence type="predicted"/>
<dbReference type="EMBL" id="CP059052">
    <property type="protein sequence ID" value="QLJ12441.1"/>
    <property type="molecule type" value="Genomic_DNA"/>
</dbReference>
<evidence type="ECO:0000313" key="1">
    <source>
        <dbReference type="EMBL" id="QLJ12441.1"/>
    </source>
</evidence>
<reference evidence="1 2" key="1">
    <citation type="journal article" date="2009" name="Mikrobiologiia">
        <title>[Phenanthren biodegradation and interaction of Pseudomonas putida BS3701 and Burkholderia sp.BS3702 in plant rhizosphere].</title>
        <authorList>
            <person name="Ovchinnikova A.A."/>
            <person name="Vetrova A.A."/>
            <person name="Filonov A.E."/>
            <person name="Boronin A.M."/>
        </authorList>
    </citation>
    <scope>NUCLEOTIDE SEQUENCE [LARGE SCALE GENOMIC DNA]</scope>
    <source>
        <strain evidence="1 2">BS3701</strain>
    </source>
</reference>
<evidence type="ECO:0000313" key="2">
    <source>
        <dbReference type="Proteomes" id="UP000510934"/>
    </source>
</evidence>
<accession>A0A7D6A1E5</accession>
<protein>
    <submittedName>
        <fullName evidence="1">Uncharacterized protein</fullName>
    </submittedName>
</protein>
<sequence length="677" mass="74854">MGSAEAHTKITVENTLTTEQIMRGRFSDFDVQGTSIEADGDRLLLRENFEEALAVYQRIEGPARPLREKMSFALWALGNEAAWATLGDGVDLTTEDGIAMELRAFAMTIFNSEASDRTITDLVDSVLARKDELPFAVQLLSSAIYIAVSMRLNRTEGLPLYPASCAKAVTAIREMSKPYADCMEAFALARQISIHQTDTRPLNELIEQMDLSECPVLGFVFTAAVLVGNKRVAREVISVLCARFHGHPNLAATVAMAAIQACDLELIEELPDPLREVAMELPELQVLDAMNSGNTNALLASIAKLQNAESPNLHWDMVIRERLLKITWRRWDTGTWRVPYSLLAEWATRIVPLLPAGDLRDEILVDASCMGCFDMKPLTPYFCELFNRKPTSANFTLMNDDLPLDQLDDQALTQYIFDEATADSPYCGLLDPEFAPDLEPLFKRGIADALTAKAADLTGDAKNSYIGVLTEWGLIRRPEGIAAFNFERRLMGSDLPEGVLEHLESIRTSVGGASGSQLVYLQSQLDRLSLEIGRATPVAAAEETVAAAINEILSLRSHRLNEVGLKRISELTKRYGAPSLLAELRSLAKVSNTTLGTDVVDALAVHMVRQQGTLATRRSYLAGILRKRLVNLKSAWLDQQVSKGLNRGIDIEQMIELAKGVDTWDDWLAGLEKLRPY</sequence>
<dbReference type="RefSeq" id="WP_180688361.1">
    <property type="nucleotide sequence ID" value="NZ_CP059052.1"/>
</dbReference>
<dbReference type="Proteomes" id="UP000510934">
    <property type="component" value="Chromosome"/>
</dbReference>
<gene>
    <name evidence="1" type="ORF">H0H12_18465</name>
</gene>